<feature type="region of interest" description="Disordered" evidence="3">
    <location>
        <begin position="262"/>
        <end position="281"/>
    </location>
</feature>
<dbReference type="InterPro" id="IPR036915">
    <property type="entry name" value="Cyclin-like_sf"/>
</dbReference>
<feature type="compositionally biased region" description="Basic and acidic residues" evidence="3">
    <location>
        <begin position="345"/>
        <end position="365"/>
    </location>
</feature>
<dbReference type="InterPro" id="IPR043198">
    <property type="entry name" value="Cyclin/Ssn8"/>
</dbReference>
<name>A0A0F7SIA5_PHARH</name>
<comment type="similarity">
    <text evidence="2">Belongs to the cyclin family.</text>
</comment>
<dbReference type="AlphaFoldDB" id="A0A0F7SIA5"/>
<protein>
    <submittedName>
        <fullName evidence="5">Cdk activating kinase (CAK)/RNA polymerase II transcription initiation/nucleotide excision repair factor TFIIH/TFIIK, cyclin H subunit</fullName>
    </submittedName>
</protein>
<dbReference type="SUPFAM" id="SSF47954">
    <property type="entry name" value="Cyclin-like"/>
    <property type="match status" value="2"/>
</dbReference>
<evidence type="ECO:0000259" key="4">
    <source>
        <dbReference type="SMART" id="SM00385"/>
    </source>
</evidence>
<proteinExistence type="inferred from homology"/>
<evidence type="ECO:0000256" key="1">
    <source>
        <dbReference type="ARBA" id="ARBA00023127"/>
    </source>
</evidence>
<evidence type="ECO:0000256" key="3">
    <source>
        <dbReference type="SAM" id="MobiDB-lite"/>
    </source>
</evidence>
<keyword evidence="5" id="KW-0808">Transferase</keyword>
<dbReference type="CDD" id="cd20525">
    <property type="entry name" value="CYCLIN_CCNH_rpt2"/>
    <property type="match status" value="1"/>
</dbReference>
<dbReference type="CDD" id="cd20524">
    <property type="entry name" value="CYCLIN_CCNH_rpt1"/>
    <property type="match status" value="1"/>
</dbReference>
<dbReference type="EMBL" id="LN483326">
    <property type="protein sequence ID" value="CDZ98165.1"/>
    <property type="molecule type" value="Genomic_DNA"/>
</dbReference>
<dbReference type="Gene3D" id="1.10.472.10">
    <property type="entry name" value="Cyclin-like"/>
    <property type="match status" value="2"/>
</dbReference>
<evidence type="ECO:0000256" key="2">
    <source>
        <dbReference type="RuleBase" id="RU000383"/>
    </source>
</evidence>
<dbReference type="PANTHER" id="PTHR10026">
    <property type="entry name" value="CYCLIN"/>
    <property type="match status" value="1"/>
</dbReference>
<feature type="domain" description="Cyclin-like" evidence="4">
    <location>
        <begin position="97"/>
        <end position="179"/>
    </location>
</feature>
<dbReference type="GO" id="GO:0016538">
    <property type="term" value="F:cyclin-dependent protein serine/threonine kinase regulator activity"/>
    <property type="evidence" value="ECO:0007669"/>
    <property type="project" value="InterPro"/>
</dbReference>
<dbReference type="InterPro" id="IPR013763">
    <property type="entry name" value="Cyclin-like_dom"/>
</dbReference>
<evidence type="ECO:0000313" key="5">
    <source>
        <dbReference type="EMBL" id="CDZ98165.1"/>
    </source>
</evidence>
<keyword evidence="5" id="KW-0418">Kinase</keyword>
<feature type="region of interest" description="Disordered" evidence="3">
    <location>
        <begin position="345"/>
        <end position="398"/>
    </location>
</feature>
<dbReference type="InterPro" id="IPR006671">
    <property type="entry name" value="Cyclin_N"/>
</dbReference>
<dbReference type="Pfam" id="PF16899">
    <property type="entry name" value="Cyclin_C_2"/>
    <property type="match status" value="1"/>
</dbReference>
<dbReference type="GO" id="GO:0006357">
    <property type="term" value="P:regulation of transcription by RNA polymerase II"/>
    <property type="evidence" value="ECO:0007669"/>
    <property type="project" value="InterPro"/>
</dbReference>
<dbReference type="SMART" id="SM00385">
    <property type="entry name" value="CYCLIN"/>
    <property type="match status" value="1"/>
</dbReference>
<sequence>MSGSSDTPIPKRPLYEESSQFKHWRFSRSKLDELRSALNERSIQIVRENLEEEEKARASTSTDTNEVDNPIKPAALAVDTQYLSTEDESLLVSFYISSIPKTCAGFGLPEVVEATAISYLKRFYLWNTCMDYHPRKVMPACLFLACKTENCLIPIDPFISRFSKLKSEEILELEFVVARSLKFEFTTWGAHKSLKGFALDLQTLPNTTLSTINNVIQSAQPLIQLSRQTDLELTYAPSQIALAALHQIDPVLTERYLSFKREPPSSVEPGVEADGKGKQKKPLPVGTEALLQIFEEIKAVFSEQAKKVLSIERSKEIDRRLRTCANPELIKGTALYAKRKQEEEAQEAEKRQKKAERAQASKASDEAIFGGDLRTIPPADSAPSESAFLDGPCSDTGNQWGMTVFRSDQLCGS</sequence>
<organism evidence="5">
    <name type="scientific">Phaffia rhodozyma</name>
    <name type="common">Yeast</name>
    <name type="synonym">Xanthophyllomyces dendrorhous</name>
    <dbReference type="NCBI Taxonomy" id="264483"/>
    <lineage>
        <taxon>Eukaryota</taxon>
        <taxon>Fungi</taxon>
        <taxon>Dikarya</taxon>
        <taxon>Basidiomycota</taxon>
        <taxon>Agaricomycotina</taxon>
        <taxon>Tremellomycetes</taxon>
        <taxon>Cystofilobasidiales</taxon>
        <taxon>Mrakiaceae</taxon>
        <taxon>Phaffia</taxon>
    </lineage>
</organism>
<accession>A0A0F7SIA5</accession>
<dbReference type="InterPro" id="IPR031658">
    <property type="entry name" value="Cyclin_C_2"/>
</dbReference>
<dbReference type="GO" id="GO:0016301">
    <property type="term" value="F:kinase activity"/>
    <property type="evidence" value="ECO:0007669"/>
    <property type="project" value="UniProtKB-KW"/>
</dbReference>
<dbReference type="Pfam" id="PF00134">
    <property type="entry name" value="Cyclin_N"/>
    <property type="match status" value="1"/>
</dbReference>
<keyword evidence="1 2" id="KW-0195">Cyclin</keyword>
<reference evidence="5" key="1">
    <citation type="submission" date="2014-08" db="EMBL/GenBank/DDBJ databases">
        <authorList>
            <person name="Sharma Rahul"/>
            <person name="Thines Marco"/>
        </authorList>
    </citation>
    <scope>NUCLEOTIDE SEQUENCE</scope>
</reference>